<evidence type="ECO:0000313" key="2">
    <source>
        <dbReference type="Proteomes" id="UP000276133"/>
    </source>
</evidence>
<protein>
    <submittedName>
        <fullName evidence="1">Uncharacterized protein</fullName>
    </submittedName>
</protein>
<gene>
    <name evidence="1" type="ORF">BpHYR1_025832</name>
</gene>
<dbReference type="Proteomes" id="UP000276133">
    <property type="component" value="Unassembled WGS sequence"/>
</dbReference>
<comment type="caution">
    <text evidence="1">The sequence shown here is derived from an EMBL/GenBank/DDBJ whole genome shotgun (WGS) entry which is preliminary data.</text>
</comment>
<dbReference type="AlphaFoldDB" id="A0A3M7PDF2"/>
<reference evidence="1 2" key="1">
    <citation type="journal article" date="2018" name="Sci. Rep.">
        <title>Genomic signatures of local adaptation to the degree of environmental predictability in rotifers.</title>
        <authorList>
            <person name="Franch-Gras L."/>
            <person name="Hahn C."/>
            <person name="Garcia-Roger E.M."/>
            <person name="Carmona M.J."/>
            <person name="Serra M."/>
            <person name="Gomez A."/>
        </authorList>
    </citation>
    <scope>NUCLEOTIDE SEQUENCE [LARGE SCALE GENOMIC DNA]</scope>
    <source>
        <strain evidence="1">HYR1</strain>
    </source>
</reference>
<dbReference type="EMBL" id="REGN01011687">
    <property type="protein sequence ID" value="RMZ97019.1"/>
    <property type="molecule type" value="Genomic_DNA"/>
</dbReference>
<accession>A0A3M7PDF2</accession>
<evidence type="ECO:0000313" key="1">
    <source>
        <dbReference type="EMBL" id="RMZ97019.1"/>
    </source>
</evidence>
<proteinExistence type="predicted"/>
<sequence>MSRSRYKNKCYNKVRRRIRIKSSGSFLTRLALIPRKKSGPSLVRFLFIYLLSQHHPPQTSTNQGQLKASSKAAVLAYFLTPKSLLSRSRWYLKID</sequence>
<organism evidence="1 2">
    <name type="scientific">Brachionus plicatilis</name>
    <name type="common">Marine rotifer</name>
    <name type="synonym">Brachionus muelleri</name>
    <dbReference type="NCBI Taxonomy" id="10195"/>
    <lineage>
        <taxon>Eukaryota</taxon>
        <taxon>Metazoa</taxon>
        <taxon>Spiralia</taxon>
        <taxon>Gnathifera</taxon>
        <taxon>Rotifera</taxon>
        <taxon>Eurotatoria</taxon>
        <taxon>Monogononta</taxon>
        <taxon>Pseudotrocha</taxon>
        <taxon>Ploima</taxon>
        <taxon>Brachionidae</taxon>
        <taxon>Brachionus</taxon>
    </lineage>
</organism>
<name>A0A3M7PDF2_BRAPC</name>
<keyword evidence="2" id="KW-1185">Reference proteome</keyword>